<dbReference type="Proteomes" id="UP000669133">
    <property type="component" value="Unassembled WGS sequence"/>
</dbReference>
<proteinExistence type="predicted"/>
<protein>
    <submittedName>
        <fullName evidence="3">Uncharacterized protein</fullName>
    </submittedName>
</protein>
<organism evidence="3 4">
    <name type="scientific">Candida metapsilosis</name>
    <dbReference type="NCBI Taxonomy" id="273372"/>
    <lineage>
        <taxon>Eukaryota</taxon>
        <taxon>Fungi</taxon>
        <taxon>Dikarya</taxon>
        <taxon>Ascomycota</taxon>
        <taxon>Saccharomycotina</taxon>
        <taxon>Pichiomycetes</taxon>
        <taxon>Debaryomycetaceae</taxon>
        <taxon>Candida/Lodderomyces clade</taxon>
        <taxon>Candida</taxon>
    </lineage>
</organism>
<keyword evidence="2" id="KW-0732">Signal</keyword>
<dbReference type="GeneID" id="93652286"/>
<feature type="chain" id="PRO_5034587347" evidence="2">
    <location>
        <begin position="16"/>
        <end position="126"/>
    </location>
</feature>
<gene>
    <name evidence="3" type="ORF">I9W82_003657</name>
</gene>
<evidence type="ECO:0000256" key="2">
    <source>
        <dbReference type="SAM" id="SignalP"/>
    </source>
</evidence>
<reference evidence="3 4" key="1">
    <citation type="submission" date="2020-12" db="EMBL/GenBank/DDBJ databases">
        <title>Effect of drift, selection, and recombination on the evolution of hybrid genomes in Candida yeast pathogens.</title>
        <authorList>
            <person name="Mixao V."/>
            <person name="Ksiezopolska E."/>
            <person name="Saus E."/>
            <person name="Boekhout T."/>
            <person name="Gacser A."/>
            <person name="Gabaldon T."/>
        </authorList>
    </citation>
    <scope>NUCLEOTIDE SEQUENCE [LARGE SCALE GENOMIC DNA]</scope>
    <source>
        <strain evidence="3 4">BP57</strain>
    </source>
</reference>
<evidence type="ECO:0000313" key="4">
    <source>
        <dbReference type="Proteomes" id="UP000669133"/>
    </source>
</evidence>
<sequence>MKFATVFTLATVTLALNLDQVRLLNDNELVIQDTEYGYPAIVNLKEEDSEVDAEAKKSKSTTKVTTTTSSHATSVTTTTTSHSSKKHSSTSTKHKTSTHSITKTAGADAVAASVGGPLLVALGLLL</sequence>
<feature type="signal peptide" evidence="2">
    <location>
        <begin position="1"/>
        <end position="15"/>
    </location>
</feature>
<feature type="region of interest" description="Disordered" evidence="1">
    <location>
        <begin position="48"/>
        <end position="106"/>
    </location>
</feature>
<feature type="compositionally biased region" description="Basic residues" evidence="1">
    <location>
        <begin position="83"/>
        <end position="97"/>
    </location>
</feature>
<evidence type="ECO:0000256" key="1">
    <source>
        <dbReference type="SAM" id="MobiDB-lite"/>
    </source>
</evidence>
<dbReference type="OrthoDB" id="4026137at2759"/>
<dbReference type="AlphaFoldDB" id="A0A8H8DAN8"/>
<feature type="compositionally biased region" description="Low complexity" evidence="1">
    <location>
        <begin position="61"/>
        <end position="82"/>
    </location>
</feature>
<keyword evidence="4" id="KW-1185">Reference proteome</keyword>
<evidence type="ECO:0000313" key="3">
    <source>
        <dbReference type="EMBL" id="KAG5418939.1"/>
    </source>
</evidence>
<dbReference type="EMBL" id="JAEOAQ010000004">
    <property type="protein sequence ID" value="KAG5418939.1"/>
    <property type="molecule type" value="Genomic_DNA"/>
</dbReference>
<dbReference type="RefSeq" id="XP_067548055.1">
    <property type="nucleotide sequence ID" value="XM_067692646.1"/>
</dbReference>
<comment type="caution">
    <text evidence="3">The sequence shown here is derived from an EMBL/GenBank/DDBJ whole genome shotgun (WGS) entry which is preliminary data.</text>
</comment>
<name>A0A8H8DAN8_9ASCO</name>
<accession>A0A8H8DAN8</accession>